<dbReference type="Pfam" id="PF13561">
    <property type="entry name" value="adh_short_C2"/>
    <property type="match status" value="1"/>
</dbReference>
<dbReference type="GO" id="GO:0016491">
    <property type="term" value="F:oxidoreductase activity"/>
    <property type="evidence" value="ECO:0007669"/>
    <property type="project" value="UniProtKB-KW"/>
</dbReference>
<evidence type="ECO:0000256" key="2">
    <source>
        <dbReference type="ARBA" id="ARBA00023002"/>
    </source>
</evidence>
<dbReference type="AlphaFoldDB" id="A0A8H5GW29"/>
<dbReference type="PANTHER" id="PTHR24321:SF12">
    <property type="entry name" value="SHORT-CHAIN DEHYDROGENASE_REDUCTASE FAMILY, PUTATIVE (AFU_ORTHOLOGUE AFUA_5G14340)-RELATED"/>
    <property type="match status" value="1"/>
</dbReference>
<dbReference type="SUPFAM" id="SSF51735">
    <property type="entry name" value="NAD(P)-binding Rossmann-fold domains"/>
    <property type="match status" value="1"/>
</dbReference>
<dbReference type="OrthoDB" id="498125at2759"/>
<dbReference type="FunFam" id="3.40.50.720:FF:000084">
    <property type="entry name" value="Short-chain dehydrogenase reductase"/>
    <property type="match status" value="1"/>
</dbReference>
<keyword evidence="4" id="KW-1185">Reference proteome</keyword>
<name>A0A8H5GW29_9AGAR</name>
<dbReference type="Proteomes" id="UP000559256">
    <property type="component" value="Unassembled WGS sequence"/>
</dbReference>
<gene>
    <name evidence="3" type="ORF">D9758_005001</name>
</gene>
<evidence type="ECO:0000313" key="3">
    <source>
        <dbReference type="EMBL" id="KAF5372228.1"/>
    </source>
</evidence>
<dbReference type="PRINTS" id="PR00080">
    <property type="entry name" value="SDRFAMILY"/>
</dbReference>
<protein>
    <submittedName>
        <fullName evidence="3">Uncharacterized protein</fullName>
    </submittedName>
</protein>
<dbReference type="EMBL" id="JAACJM010000006">
    <property type="protein sequence ID" value="KAF5372228.1"/>
    <property type="molecule type" value="Genomic_DNA"/>
</dbReference>
<dbReference type="CDD" id="cd05233">
    <property type="entry name" value="SDR_c"/>
    <property type="match status" value="1"/>
</dbReference>
<dbReference type="PANTHER" id="PTHR24321">
    <property type="entry name" value="DEHYDROGENASES, SHORT CHAIN"/>
    <property type="match status" value="1"/>
</dbReference>
<comment type="similarity">
    <text evidence="1">Belongs to the short-chain dehydrogenases/reductases (SDR) family.</text>
</comment>
<organism evidence="3 4">
    <name type="scientific">Tetrapyrgos nigripes</name>
    <dbReference type="NCBI Taxonomy" id="182062"/>
    <lineage>
        <taxon>Eukaryota</taxon>
        <taxon>Fungi</taxon>
        <taxon>Dikarya</taxon>
        <taxon>Basidiomycota</taxon>
        <taxon>Agaricomycotina</taxon>
        <taxon>Agaricomycetes</taxon>
        <taxon>Agaricomycetidae</taxon>
        <taxon>Agaricales</taxon>
        <taxon>Marasmiineae</taxon>
        <taxon>Marasmiaceae</taxon>
        <taxon>Tetrapyrgos</taxon>
    </lineage>
</organism>
<dbReference type="InterPro" id="IPR002347">
    <property type="entry name" value="SDR_fam"/>
</dbReference>
<reference evidence="3 4" key="1">
    <citation type="journal article" date="2020" name="ISME J.">
        <title>Uncovering the hidden diversity of litter-decomposition mechanisms in mushroom-forming fungi.</title>
        <authorList>
            <person name="Floudas D."/>
            <person name="Bentzer J."/>
            <person name="Ahren D."/>
            <person name="Johansson T."/>
            <person name="Persson P."/>
            <person name="Tunlid A."/>
        </authorList>
    </citation>
    <scope>NUCLEOTIDE SEQUENCE [LARGE SCALE GENOMIC DNA]</scope>
    <source>
        <strain evidence="3 4">CBS 291.85</strain>
    </source>
</reference>
<dbReference type="Gene3D" id="3.40.50.720">
    <property type="entry name" value="NAD(P)-binding Rossmann-like Domain"/>
    <property type="match status" value="1"/>
</dbReference>
<sequence>MSTTLFPGTALVTGAASGIGRSVTFSFAKEGCQNLVICDTNEEGLQDTQAQILAAYPSTEVMSMVVDVSQEDQVQKVVSEAARRFHRIDYAVNVAGIFGESGRSTELSTAGFDQINNVNYRGCWLCGRAELTQMLKQEPLATHDGRPGNRGSIVHIASQLGITSRSNAPAYCASKAAIISLTKSDAIDYSQDNIRINCVCPGVIDTPLTSHPPERKALLRPAIAIAPMNRMGTAQEVADCVLFLCSSKATFVQGAAFVVDGGYTII</sequence>
<comment type="caution">
    <text evidence="3">The sequence shown here is derived from an EMBL/GenBank/DDBJ whole genome shotgun (WGS) entry which is preliminary data.</text>
</comment>
<accession>A0A8H5GW29</accession>
<proteinExistence type="inferred from homology"/>
<dbReference type="InterPro" id="IPR036291">
    <property type="entry name" value="NAD(P)-bd_dom_sf"/>
</dbReference>
<evidence type="ECO:0000256" key="1">
    <source>
        <dbReference type="ARBA" id="ARBA00006484"/>
    </source>
</evidence>
<evidence type="ECO:0000313" key="4">
    <source>
        <dbReference type="Proteomes" id="UP000559256"/>
    </source>
</evidence>
<keyword evidence="2" id="KW-0560">Oxidoreductase</keyword>
<dbReference type="PRINTS" id="PR00081">
    <property type="entry name" value="GDHRDH"/>
</dbReference>